<dbReference type="InterPro" id="IPR001314">
    <property type="entry name" value="Peptidase_S1A"/>
</dbReference>
<keyword evidence="2" id="KW-0732">Signal</keyword>
<accession>A0ABQ7SBC0</accession>
<dbReference type="InterPro" id="IPR001132">
    <property type="entry name" value="SMAD_dom_Dwarfin-type"/>
</dbReference>
<evidence type="ECO:0000259" key="11">
    <source>
        <dbReference type="PROSITE" id="PS51888"/>
    </source>
</evidence>
<dbReference type="InterPro" id="IPR017855">
    <property type="entry name" value="SMAD-like_dom_sf"/>
</dbReference>
<dbReference type="PRINTS" id="PR00722">
    <property type="entry name" value="CHYMOTRYPSIN"/>
</dbReference>
<dbReference type="PROSITE" id="PS51076">
    <property type="entry name" value="MH2"/>
    <property type="match status" value="1"/>
</dbReference>
<feature type="compositionally biased region" description="Polar residues" evidence="8">
    <location>
        <begin position="576"/>
        <end position="591"/>
    </location>
</feature>
<keyword evidence="5" id="KW-1015">Disulfide bond</keyword>
<feature type="region of interest" description="Disordered" evidence="8">
    <location>
        <begin position="624"/>
        <end position="660"/>
    </location>
</feature>
<dbReference type="InterPro" id="IPR043504">
    <property type="entry name" value="Peptidase_S1_PA_chymotrypsin"/>
</dbReference>
<reference evidence="12 13" key="1">
    <citation type="submission" date="2020-10" db="EMBL/GenBank/DDBJ databases">
        <authorList>
            <person name="Klimov P.B."/>
            <person name="Dyachkov S.M."/>
            <person name="Chetverikov P.E."/>
        </authorList>
    </citation>
    <scope>NUCLEOTIDE SEQUENCE [LARGE SCALE GENOMIC DNA]</scope>
    <source>
        <strain evidence="12">BMOC 18-1129-001#AD2665</strain>
        <tissue evidence="12">Entire mites</tissue>
    </source>
</reference>
<feature type="compositionally biased region" description="Basic and acidic residues" evidence="8">
    <location>
        <begin position="934"/>
        <end position="944"/>
    </location>
</feature>
<dbReference type="PROSITE" id="PS51888">
    <property type="entry name" value="CLIP"/>
    <property type="match status" value="1"/>
</dbReference>
<dbReference type="SUPFAM" id="SSF49879">
    <property type="entry name" value="SMAD/FHA domain"/>
    <property type="match status" value="2"/>
</dbReference>
<organism evidence="12 13">
    <name type="scientific">Fragariocoptes setiger</name>
    <dbReference type="NCBI Taxonomy" id="1670756"/>
    <lineage>
        <taxon>Eukaryota</taxon>
        <taxon>Metazoa</taxon>
        <taxon>Ecdysozoa</taxon>
        <taxon>Arthropoda</taxon>
        <taxon>Chelicerata</taxon>
        <taxon>Arachnida</taxon>
        <taxon>Acari</taxon>
        <taxon>Acariformes</taxon>
        <taxon>Trombidiformes</taxon>
        <taxon>Prostigmata</taxon>
        <taxon>Eupodina</taxon>
        <taxon>Eriophyoidea</taxon>
        <taxon>Phytoptidae</taxon>
        <taxon>Fragariocoptes</taxon>
    </lineage>
</organism>
<evidence type="ECO:0000259" key="9">
    <source>
        <dbReference type="PROSITE" id="PS50240"/>
    </source>
</evidence>
<feature type="compositionally biased region" description="Low complexity" evidence="8">
    <location>
        <begin position="147"/>
        <end position="165"/>
    </location>
</feature>
<feature type="region of interest" description="Disordered" evidence="8">
    <location>
        <begin position="932"/>
        <end position="953"/>
    </location>
</feature>
<dbReference type="Gene3D" id="3.30.1640.30">
    <property type="match status" value="1"/>
</dbReference>
<evidence type="ECO:0000259" key="10">
    <source>
        <dbReference type="PROSITE" id="PS51076"/>
    </source>
</evidence>
<dbReference type="Gene3D" id="2.40.10.10">
    <property type="entry name" value="Trypsin-like serine proteases"/>
    <property type="match status" value="1"/>
</dbReference>
<dbReference type="InterPro" id="IPR009003">
    <property type="entry name" value="Peptidase_S1_PA"/>
</dbReference>
<feature type="region of interest" description="Disordered" evidence="8">
    <location>
        <begin position="456"/>
        <end position="495"/>
    </location>
</feature>
<evidence type="ECO:0000313" key="12">
    <source>
        <dbReference type="EMBL" id="KAG9510691.1"/>
    </source>
</evidence>
<keyword evidence="1 7" id="KW-0645">Protease</keyword>
<dbReference type="InterPro" id="IPR033116">
    <property type="entry name" value="TRYPSIN_SER"/>
</dbReference>
<feature type="region of interest" description="Disordered" evidence="8">
    <location>
        <begin position="764"/>
        <end position="802"/>
    </location>
</feature>
<feature type="compositionally biased region" description="Basic and acidic residues" evidence="8">
    <location>
        <begin position="1061"/>
        <end position="1070"/>
    </location>
</feature>
<dbReference type="PROSITE" id="PS00135">
    <property type="entry name" value="TRYPSIN_SER"/>
    <property type="match status" value="1"/>
</dbReference>
<feature type="compositionally biased region" description="Basic and acidic residues" evidence="8">
    <location>
        <begin position="1038"/>
        <end position="1049"/>
    </location>
</feature>
<dbReference type="PROSITE" id="PS00134">
    <property type="entry name" value="TRYPSIN_HIS"/>
    <property type="match status" value="1"/>
</dbReference>
<dbReference type="CDD" id="cd00190">
    <property type="entry name" value="Tryp_SPc"/>
    <property type="match status" value="1"/>
</dbReference>
<feature type="compositionally biased region" description="Polar residues" evidence="8">
    <location>
        <begin position="323"/>
        <end position="347"/>
    </location>
</feature>
<dbReference type="Pfam" id="PF00089">
    <property type="entry name" value="Trypsin"/>
    <property type="match status" value="1"/>
</dbReference>
<proteinExistence type="inferred from homology"/>
<feature type="region of interest" description="Disordered" evidence="8">
    <location>
        <begin position="301"/>
        <end position="384"/>
    </location>
</feature>
<dbReference type="EMBL" id="JAIFTH010000094">
    <property type="protein sequence ID" value="KAG9510691.1"/>
    <property type="molecule type" value="Genomic_DNA"/>
</dbReference>
<dbReference type="SMART" id="SM00020">
    <property type="entry name" value="Tryp_SPc"/>
    <property type="match status" value="1"/>
</dbReference>
<dbReference type="SMART" id="SM00524">
    <property type="entry name" value="DWB"/>
    <property type="match status" value="1"/>
</dbReference>
<feature type="domain" description="Peptidase S1" evidence="9">
    <location>
        <begin position="1106"/>
        <end position="1352"/>
    </location>
</feature>
<keyword evidence="3 7" id="KW-0378">Hydrolase</keyword>
<dbReference type="InterPro" id="IPR001254">
    <property type="entry name" value="Trypsin_dom"/>
</dbReference>
<evidence type="ECO:0000256" key="8">
    <source>
        <dbReference type="SAM" id="MobiDB-lite"/>
    </source>
</evidence>
<feature type="compositionally biased region" description="Polar residues" evidence="8">
    <location>
        <begin position="764"/>
        <end position="775"/>
    </location>
</feature>
<evidence type="ECO:0000313" key="13">
    <source>
        <dbReference type="Proteomes" id="UP000825002"/>
    </source>
</evidence>
<evidence type="ECO:0000256" key="4">
    <source>
        <dbReference type="ARBA" id="ARBA00022825"/>
    </source>
</evidence>
<evidence type="ECO:0000256" key="2">
    <source>
        <dbReference type="ARBA" id="ARBA00022729"/>
    </source>
</evidence>
<comment type="caution">
    <text evidence="12">The sequence shown here is derived from an EMBL/GenBank/DDBJ whole genome shotgun (WGS) entry which is preliminary data.</text>
</comment>
<feature type="compositionally biased region" description="Basic and acidic residues" evidence="8">
    <location>
        <begin position="534"/>
        <end position="546"/>
    </location>
</feature>
<dbReference type="InterPro" id="IPR022700">
    <property type="entry name" value="CLIP"/>
</dbReference>
<feature type="non-terminal residue" evidence="12">
    <location>
        <position position="1"/>
    </location>
</feature>
<keyword evidence="13" id="KW-1185">Reference proteome</keyword>
<comment type="similarity">
    <text evidence="6">Belongs to the peptidase S1 family. CLIP subfamily.</text>
</comment>
<evidence type="ECO:0000256" key="5">
    <source>
        <dbReference type="ARBA" id="ARBA00023157"/>
    </source>
</evidence>
<dbReference type="Pfam" id="PF03166">
    <property type="entry name" value="MH2"/>
    <property type="match status" value="1"/>
</dbReference>
<dbReference type="InterPro" id="IPR018114">
    <property type="entry name" value="TRYPSIN_HIS"/>
</dbReference>
<keyword evidence="4 7" id="KW-0720">Serine protease</keyword>
<dbReference type="InterPro" id="IPR008984">
    <property type="entry name" value="SMAD_FHA_dom_sf"/>
</dbReference>
<sequence>DHISEVLNKWNSIDDEIWCKLIIMERNRRIAKAYARMPILTINGTEDGFDGFRIGLNGFDNPNRDPKTEECKRRIGHGIKIKMDDSGNIFIRRFSKCCVYIKGWKQLPERDSRTVVPMGGGGARHMAHHVPLTNNLCPPRLHTTKPSSTNDSSCSSSSSSSGQSSNIYGTSPVSNNAVSDEILHLNGCIDQEKAYLLFDMKKFQSSIARELKRPYPDKIKLQHQCISIIGLVRDSNDILNLPCWIMVINIVAMEMLKSRMSLSSMVDPPLPLSMSSGKRGSPGSTVPSFLSIFDQDNVSSKKGLTKHNIDPYSKEEDPYSMPANASSTDRHSSVNNLSSGGASSNISALGRDSHDRVHRSRHANQHRSSQMSEPLPPLNGSNSNVLARRNVFNNNMPTSDGSLINRSGSNNNIYGSAIAANATRSNYIIMNDIGNNSGHHNGINQRQRYLMAASKNGNSSVVGSGAPPKLPPRDFVHKGKSKSSSNVYKASDYDAGLPGEAGALGDAMIRYGPGNDHKNDGNNNNNPKSTPSAKPREECDMGAEKPRLRRPRRSRTSESNDIPISKPPRSSRTDADSVTTAEIKTSTGETTELNCKKTSSKRNRLINDDEYAIDGEDDIVKYRDDGNDSIADSGDDCEISGVNGQTSKNQHSPRRSRKYQSMAKSCNDLDIPTPDYETDENIYSVDSNFQMPKVFTQQMQSKQRASAKEDLYYSGFQARVPQHIKSRTSNEKLYQQNLKASQEEKYSPRKNMSIENDYQQLKSQQIDDTNKSPKNASAARFRSASMQRFHPPNGHPNGGNGRHYKYTAEYIYGLDLPSSNPINSNPYVGMPNVPGIKAAPMDKNVTSGRKYPQKLGKQAPTPVPNSLVNTPNAKRGPEYRIYDSSNDSDPSYTNSSDGLDIYDRIGIDMGARCVNQHHSRRDLYDVQKSGKRNLTMDDHGDAPHDVSPQNEPERARLKIGDECKTLSNENGVCVDIDDCPQLESANPEALRKATFRCGFQENGSPQLCCPIKRQTTREPRVYKGQLGRSEATTMAGSKLEETNESRTREGNGNSTLLFVDPNKHENEPPKPVRNSTAYVRKPLDMNSAKRKFPQQCGIQTDTSLRIIGGEEAKKNAWPWFALLMIERRGQVNPECGATLISDQFVVTAAHCVTEQNTGATIDVSRVKVRLGEHDLKLDTDHIDVEVEKIYPYPQFQIATFKNDIALLKLIQKVNYTQGISPACLPWDDDKLRNSRVDNQTAWVVGFGRISFNGKSSNVLRQADLQIVPQSTCAKAFSQFVKITRHYVCAAYFGPKGRKDSCQGDSGGPLLIVQSGHFYIYGIVSFGHRCATPGFPGVYTRVNQYLSWIESIM</sequence>
<dbReference type="PANTHER" id="PTHR22742">
    <property type="entry name" value="EXPANSION, ISOFORM A-RELATED"/>
    <property type="match status" value="1"/>
</dbReference>
<feature type="domain" description="Clip" evidence="11">
    <location>
        <begin position="962"/>
        <end position="1009"/>
    </location>
</feature>
<name>A0ABQ7SBC0_9ACAR</name>
<evidence type="ECO:0000256" key="3">
    <source>
        <dbReference type="ARBA" id="ARBA00022801"/>
    </source>
</evidence>
<protein>
    <submittedName>
        <fullName evidence="12">Uncharacterized protein</fullName>
    </submittedName>
</protein>
<feature type="region of interest" description="Disordered" evidence="8">
    <location>
        <begin position="1027"/>
        <end position="1075"/>
    </location>
</feature>
<feature type="compositionally biased region" description="Basic residues" evidence="8">
    <location>
        <begin position="356"/>
        <end position="365"/>
    </location>
</feature>
<evidence type="ECO:0000256" key="6">
    <source>
        <dbReference type="ARBA" id="ARBA00024195"/>
    </source>
</evidence>
<evidence type="ECO:0000256" key="1">
    <source>
        <dbReference type="ARBA" id="ARBA00022670"/>
    </source>
</evidence>
<feature type="region of interest" description="Disordered" evidence="8">
    <location>
        <begin position="134"/>
        <end position="168"/>
    </location>
</feature>
<dbReference type="Proteomes" id="UP000825002">
    <property type="component" value="Unassembled WGS sequence"/>
</dbReference>
<evidence type="ECO:0000256" key="7">
    <source>
        <dbReference type="RuleBase" id="RU363034"/>
    </source>
</evidence>
<dbReference type="PANTHER" id="PTHR22742:SF2">
    <property type="entry name" value="EXPANSION, ISOFORM A-RELATED"/>
    <property type="match status" value="1"/>
</dbReference>
<feature type="region of interest" description="Disordered" evidence="8">
    <location>
        <begin position="845"/>
        <end position="896"/>
    </location>
</feature>
<dbReference type="SUPFAM" id="SSF50494">
    <property type="entry name" value="Trypsin-like serine proteases"/>
    <property type="match status" value="1"/>
</dbReference>
<dbReference type="InterPro" id="IPR038565">
    <property type="entry name" value="CLIP_sf"/>
</dbReference>
<feature type="region of interest" description="Disordered" evidence="8">
    <location>
        <begin position="508"/>
        <end position="591"/>
    </location>
</feature>
<dbReference type="Gene3D" id="2.60.200.10">
    <property type="match status" value="2"/>
</dbReference>
<gene>
    <name evidence="12" type="ORF">GZH46_00758</name>
</gene>
<dbReference type="PROSITE" id="PS50240">
    <property type="entry name" value="TRYPSIN_DOM"/>
    <property type="match status" value="1"/>
</dbReference>
<feature type="compositionally biased region" description="Polar residues" evidence="8">
    <location>
        <begin position="883"/>
        <end position="896"/>
    </location>
</feature>
<feature type="compositionally biased region" description="Low complexity" evidence="8">
    <location>
        <begin position="456"/>
        <end position="465"/>
    </location>
</feature>
<feature type="compositionally biased region" description="Basic and acidic residues" evidence="8">
    <location>
        <begin position="307"/>
        <end position="317"/>
    </location>
</feature>
<feature type="domain" description="MH2" evidence="10">
    <location>
        <begin position="18"/>
        <end position="276"/>
    </location>
</feature>